<dbReference type="PRINTS" id="PR00813">
    <property type="entry name" value="BCTERIALGSPG"/>
</dbReference>
<dbReference type="SUPFAM" id="SSF54523">
    <property type="entry name" value="Pili subunits"/>
    <property type="match status" value="1"/>
</dbReference>
<proteinExistence type="predicted"/>
<dbReference type="EMBL" id="ABCK01000012">
    <property type="protein sequence ID" value="EDM26970.1"/>
    <property type="molecule type" value="Genomic_DNA"/>
</dbReference>
<dbReference type="InterPro" id="IPR045584">
    <property type="entry name" value="Pilin-like"/>
</dbReference>
<evidence type="ECO:0000313" key="3">
    <source>
        <dbReference type="Proteomes" id="UP000004947"/>
    </source>
</evidence>
<comment type="caution">
    <text evidence="2">The sequence shown here is derived from an EMBL/GenBank/DDBJ whole genome shotgun (WGS) entry which is preliminary data.</text>
</comment>
<organism evidence="2 3">
    <name type="scientific">Lentisphaera araneosa HTCC2155</name>
    <dbReference type="NCBI Taxonomy" id="313628"/>
    <lineage>
        <taxon>Bacteria</taxon>
        <taxon>Pseudomonadati</taxon>
        <taxon>Lentisphaerota</taxon>
        <taxon>Lentisphaeria</taxon>
        <taxon>Lentisphaerales</taxon>
        <taxon>Lentisphaeraceae</taxon>
        <taxon>Lentisphaera</taxon>
    </lineage>
</organism>
<dbReference type="AlphaFoldDB" id="A6DMT4"/>
<dbReference type="eggNOG" id="COG2165">
    <property type="taxonomic scope" value="Bacteria"/>
</dbReference>
<keyword evidence="1" id="KW-0488">Methylation</keyword>
<name>A6DMT4_9BACT</name>
<gene>
    <name evidence="2" type="ORF">LNTAR_06994</name>
</gene>
<protein>
    <submittedName>
        <fullName evidence="2">Uncharacterized protein</fullName>
    </submittedName>
</protein>
<dbReference type="PANTHER" id="PTHR30093:SF2">
    <property type="entry name" value="TYPE II SECRETION SYSTEM PROTEIN H"/>
    <property type="match status" value="1"/>
</dbReference>
<accession>A6DMT4</accession>
<reference evidence="2 3" key="1">
    <citation type="journal article" date="2010" name="J. Bacteriol.">
        <title>Genome sequence of Lentisphaera araneosa HTCC2155T, the type species of the order Lentisphaerales in the phylum Lentisphaerae.</title>
        <authorList>
            <person name="Thrash J.C."/>
            <person name="Cho J.C."/>
            <person name="Vergin K.L."/>
            <person name="Morris R.M."/>
            <person name="Giovannoni S.J."/>
        </authorList>
    </citation>
    <scope>NUCLEOTIDE SEQUENCE [LARGE SCALE GENOMIC DNA]</scope>
    <source>
        <strain evidence="2 3">HTCC2155</strain>
    </source>
</reference>
<evidence type="ECO:0000256" key="1">
    <source>
        <dbReference type="ARBA" id="ARBA00022481"/>
    </source>
</evidence>
<dbReference type="RefSeq" id="WP_007279177.1">
    <property type="nucleotide sequence ID" value="NZ_ABCK01000012.1"/>
</dbReference>
<dbReference type="GO" id="GO:0015627">
    <property type="term" value="C:type II protein secretion system complex"/>
    <property type="evidence" value="ECO:0007669"/>
    <property type="project" value="InterPro"/>
</dbReference>
<dbReference type="Proteomes" id="UP000004947">
    <property type="component" value="Unassembled WGS sequence"/>
</dbReference>
<dbReference type="STRING" id="313628.LNTAR_06994"/>
<dbReference type="Gene3D" id="3.30.700.10">
    <property type="entry name" value="Glycoprotein, Type 4 Pilin"/>
    <property type="match status" value="1"/>
</dbReference>
<keyword evidence="3" id="KW-1185">Reference proteome</keyword>
<dbReference type="GO" id="GO:0015628">
    <property type="term" value="P:protein secretion by the type II secretion system"/>
    <property type="evidence" value="ECO:0007669"/>
    <property type="project" value="InterPro"/>
</dbReference>
<sequence length="228" mass="25846">MKKFSLVEILVVLAIIAILTSLLIPSLANARKKGKAAICQSNLHQLGTSAFAFAMDNDRKVPAAGAIGSLPYTNSSWWTASLKEGGYLNWTEEAMTCPSLPFEGDWSNENYVTYGATREPDKHWRNPRQGEIESPYFGFKITQVESPSEFFWYADSAKKNNGLLKQWNTYEYQYKNRGRSSALRIHTRHFEKANLWFVDGHVSPHWIGSLKEHGVDYIFGENGNAINF</sequence>
<evidence type="ECO:0000313" key="2">
    <source>
        <dbReference type="EMBL" id="EDM26970.1"/>
    </source>
</evidence>
<dbReference type="InterPro" id="IPR000983">
    <property type="entry name" value="Bac_GSPG_pilin"/>
</dbReference>
<dbReference type="PANTHER" id="PTHR30093">
    <property type="entry name" value="GENERAL SECRETION PATHWAY PROTEIN G"/>
    <property type="match status" value="1"/>
</dbReference>